<dbReference type="OrthoDB" id="6350415at2759"/>
<proteinExistence type="predicted"/>
<organism evidence="2 3">
    <name type="scientific">Didymodactylos carnosus</name>
    <dbReference type="NCBI Taxonomy" id="1234261"/>
    <lineage>
        <taxon>Eukaryota</taxon>
        <taxon>Metazoa</taxon>
        <taxon>Spiralia</taxon>
        <taxon>Gnathifera</taxon>
        <taxon>Rotifera</taxon>
        <taxon>Eurotatoria</taxon>
        <taxon>Bdelloidea</taxon>
        <taxon>Philodinida</taxon>
        <taxon>Philodinidae</taxon>
        <taxon>Didymodactylos</taxon>
    </lineage>
</organism>
<reference evidence="2" key="1">
    <citation type="submission" date="2021-02" db="EMBL/GenBank/DDBJ databases">
        <authorList>
            <person name="Nowell W R."/>
        </authorList>
    </citation>
    <scope>NUCLEOTIDE SEQUENCE</scope>
</reference>
<dbReference type="Proteomes" id="UP000681722">
    <property type="component" value="Unassembled WGS sequence"/>
</dbReference>
<keyword evidence="1" id="KW-0175">Coiled coil</keyword>
<gene>
    <name evidence="2" type="ORF">SRO942_LOCUS47846</name>
</gene>
<accession>A0A8S2YMS0</accession>
<dbReference type="AlphaFoldDB" id="A0A8S2YMS0"/>
<dbReference type="EMBL" id="CAJOBC010120725">
    <property type="protein sequence ID" value="CAF4573045.1"/>
    <property type="molecule type" value="Genomic_DNA"/>
</dbReference>
<protein>
    <submittedName>
        <fullName evidence="2">Uncharacterized protein</fullName>
    </submittedName>
</protein>
<evidence type="ECO:0000256" key="1">
    <source>
        <dbReference type="SAM" id="Coils"/>
    </source>
</evidence>
<evidence type="ECO:0000313" key="3">
    <source>
        <dbReference type="Proteomes" id="UP000681722"/>
    </source>
</evidence>
<sequence>ENLVEYERSNNVLSEQVEQLTEDLRLKQEELQQVQKSYTKQLNTKQDQLIRYDENLHAAEIKSNYAKEEIRLQEREISRLRTIEEEHENKVKLLQQELCTVQEHKDSAMNNFERTETELRNVKLNRDDELKRYSLEIEKLTNEMAELKVNEIQLLKQMDELNQNLSSVNNEQINCKQQNENYRTEVAIYPSKKHLFIFLILR</sequence>
<feature type="coiled-coil region" evidence="1">
    <location>
        <begin position="3"/>
        <end position="178"/>
    </location>
</feature>
<feature type="non-terminal residue" evidence="2">
    <location>
        <position position="202"/>
    </location>
</feature>
<name>A0A8S2YMS0_9BILA</name>
<comment type="caution">
    <text evidence="2">The sequence shown here is derived from an EMBL/GenBank/DDBJ whole genome shotgun (WGS) entry which is preliminary data.</text>
</comment>
<evidence type="ECO:0000313" key="2">
    <source>
        <dbReference type="EMBL" id="CAF4573045.1"/>
    </source>
</evidence>